<dbReference type="Proteomes" id="UP000236161">
    <property type="component" value="Unassembled WGS sequence"/>
</dbReference>
<proteinExistence type="predicted"/>
<protein>
    <submittedName>
        <fullName evidence="2">Uncharacterized protein</fullName>
    </submittedName>
</protein>
<sequence>MLHLLQEHHARLSAQGYRRTRRKGNTALGARPPQAPPLSRGATRKPLHPICKPRLRDRVGKENQTINIRTT</sequence>
<name>A0A2I0BE75_9ASPA</name>
<dbReference type="EMBL" id="KZ451887">
    <property type="protein sequence ID" value="PKA66107.1"/>
    <property type="molecule type" value="Genomic_DNA"/>
</dbReference>
<gene>
    <name evidence="2" type="ORF">AXF42_Ash018396</name>
</gene>
<evidence type="ECO:0000256" key="1">
    <source>
        <dbReference type="SAM" id="MobiDB-lite"/>
    </source>
</evidence>
<reference evidence="2 3" key="1">
    <citation type="journal article" date="2017" name="Nature">
        <title>The Apostasia genome and the evolution of orchids.</title>
        <authorList>
            <person name="Zhang G.Q."/>
            <person name="Liu K.W."/>
            <person name="Li Z."/>
            <person name="Lohaus R."/>
            <person name="Hsiao Y.Y."/>
            <person name="Niu S.C."/>
            <person name="Wang J.Y."/>
            <person name="Lin Y.C."/>
            <person name="Xu Q."/>
            <person name="Chen L.J."/>
            <person name="Yoshida K."/>
            <person name="Fujiwara S."/>
            <person name="Wang Z.W."/>
            <person name="Zhang Y.Q."/>
            <person name="Mitsuda N."/>
            <person name="Wang M."/>
            <person name="Liu G.H."/>
            <person name="Pecoraro L."/>
            <person name="Huang H.X."/>
            <person name="Xiao X.J."/>
            <person name="Lin M."/>
            <person name="Wu X.Y."/>
            <person name="Wu W.L."/>
            <person name="Chen Y.Y."/>
            <person name="Chang S.B."/>
            <person name="Sakamoto S."/>
            <person name="Ohme-Takagi M."/>
            <person name="Yagi M."/>
            <person name="Zeng S.J."/>
            <person name="Shen C.Y."/>
            <person name="Yeh C.M."/>
            <person name="Luo Y.B."/>
            <person name="Tsai W.C."/>
            <person name="Van de Peer Y."/>
            <person name="Liu Z.J."/>
        </authorList>
    </citation>
    <scope>NUCLEOTIDE SEQUENCE [LARGE SCALE GENOMIC DNA]</scope>
    <source>
        <strain evidence="3">cv. Shenzhen</strain>
        <tissue evidence="2">Stem</tissue>
    </source>
</reference>
<evidence type="ECO:0000313" key="3">
    <source>
        <dbReference type="Proteomes" id="UP000236161"/>
    </source>
</evidence>
<feature type="compositionally biased region" description="Basic and acidic residues" evidence="1">
    <location>
        <begin position="1"/>
        <end position="10"/>
    </location>
</feature>
<feature type="compositionally biased region" description="Basic residues" evidence="1">
    <location>
        <begin position="42"/>
        <end position="53"/>
    </location>
</feature>
<evidence type="ECO:0000313" key="2">
    <source>
        <dbReference type="EMBL" id="PKA66107.1"/>
    </source>
</evidence>
<feature type="compositionally biased region" description="Polar residues" evidence="1">
    <location>
        <begin position="62"/>
        <end position="71"/>
    </location>
</feature>
<dbReference type="AlphaFoldDB" id="A0A2I0BE75"/>
<organism evidence="2 3">
    <name type="scientific">Apostasia shenzhenica</name>
    <dbReference type="NCBI Taxonomy" id="1088818"/>
    <lineage>
        <taxon>Eukaryota</taxon>
        <taxon>Viridiplantae</taxon>
        <taxon>Streptophyta</taxon>
        <taxon>Embryophyta</taxon>
        <taxon>Tracheophyta</taxon>
        <taxon>Spermatophyta</taxon>
        <taxon>Magnoliopsida</taxon>
        <taxon>Liliopsida</taxon>
        <taxon>Asparagales</taxon>
        <taxon>Orchidaceae</taxon>
        <taxon>Apostasioideae</taxon>
        <taxon>Apostasia</taxon>
    </lineage>
</organism>
<accession>A0A2I0BE75</accession>
<feature type="region of interest" description="Disordered" evidence="1">
    <location>
        <begin position="1"/>
        <end position="71"/>
    </location>
</feature>
<keyword evidence="3" id="KW-1185">Reference proteome</keyword>